<dbReference type="Proteomes" id="UP001141253">
    <property type="component" value="Chromosome 13"/>
</dbReference>
<evidence type="ECO:0000313" key="3">
    <source>
        <dbReference type="Proteomes" id="UP001141253"/>
    </source>
</evidence>
<name>A0ABQ9AXZ3_9ROSI</name>
<dbReference type="EMBL" id="JAPFFI010000015">
    <property type="protein sequence ID" value="KAJ6360669.1"/>
    <property type="molecule type" value="Genomic_DNA"/>
</dbReference>
<protein>
    <submittedName>
        <fullName evidence="2">Uncharacterized protein</fullName>
    </submittedName>
</protein>
<sequence>MRSTWKRSEGMIIPFKRQFSRKSNCCRDCFTCQVFPPRKNLDTIYVDVHIFKTANRVCPESFYLESGGSESFIDSPPLSFGVKGQVTRDNPPSSKSPEKVIDSEGSPPISTLKTDCELSRPAHPYLFGSDYVSVDSLGKVLILYVPLVPSEEQILRVKVLALWDCLAVILY</sequence>
<comment type="caution">
    <text evidence="2">The sequence shown here is derived from an EMBL/GenBank/DDBJ whole genome shotgun (WGS) entry which is preliminary data.</text>
</comment>
<reference evidence="2" key="1">
    <citation type="submission" date="2022-10" db="EMBL/GenBank/DDBJ databases">
        <authorList>
            <person name="Hyden B.L."/>
            <person name="Feng K."/>
            <person name="Yates T."/>
            <person name="Jawdy S."/>
            <person name="Smart L.B."/>
            <person name="Muchero W."/>
        </authorList>
    </citation>
    <scope>NUCLEOTIDE SEQUENCE</scope>
    <source>
        <tissue evidence="2">Shoot tip</tissue>
    </source>
</reference>
<organism evidence="2 3">
    <name type="scientific">Salix suchowensis</name>
    <dbReference type="NCBI Taxonomy" id="1278906"/>
    <lineage>
        <taxon>Eukaryota</taxon>
        <taxon>Viridiplantae</taxon>
        <taxon>Streptophyta</taxon>
        <taxon>Embryophyta</taxon>
        <taxon>Tracheophyta</taxon>
        <taxon>Spermatophyta</taxon>
        <taxon>Magnoliopsida</taxon>
        <taxon>eudicotyledons</taxon>
        <taxon>Gunneridae</taxon>
        <taxon>Pentapetalae</taxon>
        <taxon>rosids</taxon>
        <taxon>fabids</taxon>
        <taxon>Malpighiales</taxon>
        <taxon>Salicaceae</taxon>
        <taxon>Saliceae</taxon>
        <taxon>Salix</taxon>
    </lineage>
</organism>
<gene>
    <name evidence="2" type="ORF">OIU77_004644</name>
</gene>
<reference evidence="2" key="2">
    <citation type="journal article" date="2023" name="Int. J. Mol. Sci.">
        <title>De Novo Assembly and Annotation of 11 Diverse Shrub Willow (Salix) Genomes Reveals Novel Gene Organization in Sex-Linked Regions.</title>
        <authorList>
            <person name="Hyden B."/>
            <person name="Feng K."/>
            <person name="Yates T.B."/>
            <person name="Jawdy S."/>
            <person name="Cereghino C."/>
            <person name="Smart L.B."/>
            <person name="Muchero W."/>
        </authorList>
    </citation>
    <scope>NUCLEOTIDE SEQUENCE</scope>
    <source>
        <tissue evidence="2">Shoot tip</tissue>
    </source>
</reference>
<proteinExistence type="predicted"/>
<evidence type="ECO:0000313" key="2">
    <source>
        <dbReference type="EMBL" id="KAJ6360669.1"/>
    </source>
</evidence>
<evidence type="ECO:0000256" key="1">
    <source>
        <dbReference type="SAM" id="MobiDB-lite"/>
    </source>
</evidence>
<feature type="region of interest" description="Disordered" evidence="1">
    <location>
        <begin position="84"/>
        <end position="109"/>
    </location>
</feature>
<keyword evidence="3" id="KW-1185">Reference proteome</keyword>
<accession>A0ABQ9AXZ3</accession>